<dbReference type="EMBL" id="PEWA01000043">
    <property type="protein sequence ID" value="PIU73271.1"/>
    <property type="molecule type" value="Genomic_DNA"/>
</dbReference>
<dbReference type="Proteomes" id="UP000231407">
    <property type="component" value="Unassembled WGS sequence"/>
</dbReference>
<accession>A0A2M7ARN6</accession>
<sequence>MIGNKIKTDLNLMPSQAKFQAARMRMKGISKKVTTIMIIVWFSAVLLILTAWFLTKWWLTVENKKYQKEMSAFSSISKVTTTSQLVKYRAKLLGKILADRFEYYEAFSKIGKLFPEEVTVKDINLKDQSLFKLSLLVSTGKLLDQVEKRIEEINKGEVSGIKQAKILGVSYVRAKGAWTVGLEVKLL</sequence>
<keyword evidence="1" id="KW-0472">Membrane</keyword>
<evidence type="ECO:0000313" key="2">
    <source>
        <dbReference type="EMBL" id="PIU73271.1"/>
    </source>
</evidence>
<reference evidence="3" key="1">
    <citation type="submission" date="2017-09" db="EMBL/GenBank/DDBJ databases">
        <title>Depth-based differentiation of microbial function through sediment-hosted aquifers and enrichment of novel symbionts in the deep terrestrial subsurface.</title>
        <authorList>
            <person name="Probst A.J."/>
            <person name="Ladd B."/>
            <person name="Jarett J.K."/>
            <person name="Geller-Mcgrath D.E."/>
            <person name="Sieber C.M.K."/>
            <person name="Emerson J.B."/>
            <person name="Anantharaman K."/>
            <person name="Thomas B.C."/>
            <person name="Malmstrom R."/>
            <person name="Stieglmeier M."/>
            <person name="Klingl A."/>
            <person name="Woyke T."/>
            <person name="Ryan C.M."/>
            <person name="Banfield J.F."/>
        </authorList>
    </citation>
    <scope>NUCLEOTIDE SEQUENCE [LARGE SCALE GENOMIC DNA]</scope>
</reference>
<name>A0A2M7ARN6_9BACT</name>
<dbReference type="AlphaFoldDB" id="A0A2M7ARN6"/>
<evidence type="ECO:0000256" key="1">
    <source>
        <dbReference type="SAM" id="Phobius"/>
    </source>
</evidence>
<keyword evidence="1" id="KW-0812">Transmembrane</keyword>
<proteinExistence type="predicted"/>
<feature type="transmembrane region" description="Helical" evidence="1">
    <location>
        <begin position="33"/>
        <end position="59"/>
    </location>
</feature>
<keyword evidence="1" id="KW-1133">Transmembrane helix</keyword>
<comment type="caution">
    <text evidence="2">The sequence shown here is derived from an EMBL/GenBank/DDBJ whole genome shotgun (WGS) entry which is preliminary data.</text>
</comment>
<organism evidence="2 3">
    <name type="scientific">Candidatus Shapirobacteria bacterium CG06_land_8_20_14_3_00_40_12</name>
    <dbReference type="NCBI Taxonomy" id="1974881"/>
    <lineage>
        <taxon>Bacteria</taxon>
        <taxon>Candidatus Shapironibacteriota</taxon>
    </lineage>
</organism>
<gene>
    <name evidence="2" type="ORF">COS78_03145</name>
</gene>
<evidence type="ECO:0000313" key="3">
    <source>
        <dbReference type="Proteomes" id="UP000231407"/>
    </source>
</evidence>
<protein>
    <submittedName>
        <fullName evidence="2">Uncharacterized protein</fullName>
    </submittedName>
</protein>